<comment type="cofactor">
    <cofactor evidence="1">
        <name>FAD</name>
        <dbReference type="ChEBI" id="CHEBI:57692"/>
    </cofactor>
</comment>
<dbReference type="InterPro" id="IPR022460">
    <property type="entry name" value="Flavoprotein_PP4765"/>
</dbReference>
<dbReference type="InterPro" id="IPR057661">
    <property type="entry name" value="RsdA/BaiN/AoA(So)_Rossmann"/>
</dbReference>
<dbReference type="SUPFAM" id="SSF160996">
    <property type="entry name" value="HI0933 insert domain-like"/>
    <property type="match status" value="1"/>
</dbReference>
<accession>A0ABQ3CXU1</accession>
<protein>
    <submittedName>
        <fullName evidence="6">NAD(FAD)-utilizing dehydrogenase</fullName>
    </submittedName>
</protein>
<gene>
    <name evidence="6" type="ORF">GCM10008927_09900</name>
</gene>
<dbReference type="InterPro" id="IPR004792">
    <property type="entry name" value="BaiN-like"/>
</dbReference>
<dbReference type="PRINTS" id="PR00420">
    <property type="entry name" value="RNGMNOXGNASE"/>
</dbReference>
<sequence>MTDAVIIGAGPAGLMAAETIADAGFSVVVADAKPTFGRKFLMAGKSGLNLTMDEPFEKFIAAYGADADWLRPMITAFDPNTVIAFANALGGDVFTGSSGRVFPKTMKASPMLRAWLARLSDKGVAFRTNWKWDGWDDKNLHFDTPNGKQCITPRASVFAMGGASWARLGSTGHWAEIFANSGIETTSFKPANMGFVVEWSKHMEPHFGQPIKPVRLNTGDQSVPGEIVISRTGLEGGGIYAVSRTMRNGANLTLDLCPDVSIEILTKRLQKQPAKASRSSILRKAFSLSPAKSALFNEFAKNAPRDQFAMLAKDLPIDHNGPRPMDEAISTAGGVAKSALSDELMLHEKQGVFCAGEMLDWEAPTGGYLITACLATGRVAGMGAVKFLSRA</sequence>
<dbReference type="NCBIfam" id="TIGR03862">
    <property type="entry name" value="flavo_PP4765"/>
    <property type="match status" value="1"/>
</dbReference>
<dbReference type="Gene3D" id="3.50.50.60">
    <property type="entry name" value="FAD/NAD(P)-binding domain"/>
    <property type="match status" value="1"/>
</dbReference>
<dbReference type="Gene3D" id="1.10.8.260">
    <property type="entry name" value="HI0933 insert domain-like"/>
    <property type="match status" value="1"/>
</dbReference>
<dbReference type="SUPFAM" id="SSF51905">
    <property type="entry name" value="FAD/NAD(P)-binding domain"/>
    <property type="match status" value="1"/>
</dbReference>
<comment type="caution">
    <text evidence="6">The sequence shown here is derived from an EMBL/GenBank/DDBJ whole genome shotgun (WGS) entry which is preliminary data.</text>
</comment>
<evidence type="ECO:0000256" key="1">
    <source>
        <dbReference type="ARBA" id="ARBA00001974"/>
    </source>
</evidence>
<evidence type="ECO:0000256" key="2">
    <source>
        <dbReference type="ARBA" id="ARBA00022630"/>
    </source>
</evidence>
<feature type="domain" description="RsdA/BaiN/AoA(So)-like insert" evidence="5">
    <location>
        <begin position="189"/>
        <end position="330"/>
    </location>
</feature>
<dbReference type="InterPro" id="IPR036188">
    <property type="entry name" value="FAD/NAD-bd_sf"/>
</dbReference>
<evidence type="ECO:0000259" key="4">
    <source>
        <dbReference type="Pfam" id="PF03486"/>
    </source>
</evidence>
<name>A0ABQ3CXU1_9RHOB</name>
<evidence type="ECO:0000313" key="7">
    <source>
        <dbReference type="Proteomes" id="UP000634455"/>
    </source>
</evidence>
<dbReference type="Pfam" id="PF03486">
    <property type="entry name" value="HI0933_like"/>
    <property type="match status" value="1"/>
</dbReference>
<dbReference type="EMBL" id="BMZF01000002">
    <property type="protein sequence ID" value="GHA47146.1"/>
    <property type="molecule type" value="Genomic_DNA"/>
</dbReference>
<keyword evidence="3" id="KW-0274">FAD</keyword>
<dbReference type="Gene3D" id="2.40.30.10">
    <property type="entry name" value="Translation factors"/>
    <property type="match status" value="1"/>
</dbReference>
<evidence type="ECO:0000313" key="6">
    <source>
        <dbReference type="EMBL" id="GHA47146.1"/>
    </source>
</evidence>
<dbReference type="NCBIfam" id="TIGR00275">
    <property type="entry name" value="aminoacetone oxidase family FAD-binding enzyme"/>
    <property type="match status" value="1"/>
</dbReference>
<reference evidence="7" key="1">
    <citation type="journal article" date="2019" name="Int. J. Syst. Evol. Microbiol.">
        <title>The Global Catalogue of Microorganisms (GCM) 10K type strain sequencing project: providing services to taxonomists for standard genome sequencing and annotation.</title>
        <authorList>
            <consortium name="The Broad Institute Genomics Platform"/>
            <consortium name="The Broad Institute Genome Sequencing Center for Infectious Disease"/>
            <person name="Wu L."/>
            <person name="Ma J."/>
        </authorList>
    </citation>
    <scope>NUCLEOTIDE SEQUENCE [LARGE SCALE GENOMIC DNA]</scope>
    <source>
        <strain evidence="7">KCTC 32465</strain>
    </source>
</reference>
<dbReference type="Proteomes" id="UP000634455">
    <property type="component" value="Unassembled WGS sequence"/>
</dbReference>
<dbReference type="Pfam" id="PF22780">
    <property type="entry name" value="HI0933_like_1st"/>
    <property type="match status" value="1"/>
</dbReference>
<evidence type="ECO:0000259" key="5">
    <source>
        <dbReference type="Pfam" id="PF22780"/>
    </source>
</evidence>
<organism evidence="6 7">
    <name type="scientific">Paramylibacter ulvae</name>
    <dbReference type="NCBI Taxonomy" id="1651968"/>
    <lineage>
        <taxon>Bacteria</taxon>
        <taxon>Pseudomonadati</taxon>
        <taxon>Pseudomonadota</taxon>
        <taxon>Alphaproteobacteria</taxon>
        <taxon>Rhodobacterales</taxon>
        <taxon>Paracoccaceae</taxon>
        <taxon>Paramylibacter</taxon>
    </lineage>
</organism>
<proteinExistence type="predicted"/>
<dbReference type="InterPro" id="IPR023166">
    <property type="entry name" value="BaiN-like_dom_sf"/>
</dbReference>
<evidence type="ECO:0000256" key="3">
    <source>
        <dbReference type="ARBA" id="ARBA00022827"/>
    </source>
</evidence>
<feature type="domain" description="RsdA/BaiN/AoA(So)-like Rossmann fold-like" evidence="4">
    <location>
        <begin position="3"/>
        <end position="382"/>
    </location>
</feature>
<keyword evidence="2" id="KW-0285">Flavoprotein</keyword>
<dbReference type="PANTHER" id="PTHR42887:SF1">
    <property type="entry name" value="BLR3961 PROTEIN"/>
    <property type="match status" value="1"/>
</dbReference>
<dbReference type="PANTHER" id="PTHR42887">
    <property type="entry name" value="OS12G0638800 PROTEIN"/>
    <property type="match status" value="1"/>
</dbReference>
<dbReference type="RefSeq" id="WP_189639492.1">
    <property type="nucleotide sequence ID" value="NZ_BMZF01000002.1"/>
</dbReference>
<dbReference type="InterPro" id="IPR055178">
    <property type="entry name" value="RsdA/BaiN/AoA(So)-like_dom"/>
</dbReference>
<keyword evidence="7" id="KW-1185">Reference proteome</keyword>